<evidence type="ECO:0000313" key="7">
    <source>
        <dbReference type="Proteomes" id="UP000007014"/>
    </source>
</evidence>
<evidence type="ECO:0000313" key="6">
    <source>
        <dbReference type="EMBL" id="BAM81003.1"/>
    </source>
</evidence>
<dbReference type="NCBIfam" id="TIGR00250">
    <property type="entry name" value="RNAse_H_YqgF"/>
    <property type="match status" value="1"/>
</dbReference>
<dbReference type="Pfam" id="PF03652">
    <property type="entry name" value="RuvX"/>
    <property type="match status" value="1"/>
</dbReference>
<accession>M1VIN2</accession>
<keyword evidence="4" id="KW-0378">Hydrolase</keyword>
<dbReference type="GeneID" id="16995157"/>
<organism evidence="6 7">
    <name type="scientific">Cyanidioschyzon merolae (strain NIES-3377 / 10D)</name>
    <name type="common">Unicellular red alga</name>
    <dbReference type="NCBI Taxonomy" id="280699"/>
    <lineage>
        <taxon>Eukaryota</taxon>
        <taxon>Rhodophyta</taxon>
        <taxon>Bangiophyceae</taxon>
        <taxon>Cyanidiales</taxon>
        <taxon>Cyanidiaceae</taxon>
        <taxon>Cyanidioschyzon</taxon>
    </lineage>
</organism>
<dbReference type="InterPro" id="IPR006641">
    <property type="entry name" value="YqgF/RNaseH-like_dom"/>
</dbReference>
<evidence type="ECO:0000259" key="5">
    <source>
        <dbReference type="SMART" id="SM00732"/>
    </source>
</evidence>
<dbReference type="KEGG" id="cme:CYME_CMM143C"/>
<dbReference type="OrthoDB" id="430851at2759"/>
<dbReference type="CDD" id="cd16964">
    <property type="entry name" value="YqgF"/>
    <property type="match status" value="1"/>
</dbReference>
<reference evidence="6 7" key="1">
    <citation type="journal article" date="2004" name="Nature">
        <title>Genome sequence of the ultrasmall unicellular red alga Cyanidioschyzon merolae 10D.</title>
        <authorList>
            <person name="Matsuzaki M."/>
            <person name="Misumi O."/>
            <person name="Shin-i T."/>
            <person name="Maruyama S."/>
            <person name="Takahara M."/>
            <person name="Miyagishima S."/>
            <person name="Mori T."/>
            <person name="Nishida K."/>
            <person name="Yagisawa F."/>
            <person name="Nishida K."/>
            <person name="Yoshida Y."/>
            <person name="Nishimura Y."/>
            <person name="Nakao S."/>
            <person name="Kobayashi T."/>
            <person name="Momoyama Y."/>
            <person name="Higashiyama T."/>
            <person name="Minoda A."/>
            <person name="Sano M."/>
            <person name="Nomoto H."/>
            <person name="Oishi K."/>
            <person name="Hayashi H."/>
            <person name="Ohta F."/>
            <person name="Nishizaka S."/>
            <person name="Haga S."/>
            <person name="Miura S."/>
            <person name="Morishita T."/>
            <person name="Kabeya Y."/>
            <person name="Terasawa K."/>
            <person name="Suzuki Y."/>
            <person name="Ishii Y."/>
            <person name="Asakawa S."/>
            <person name="Takano H."/>
            <person name="Ohta N."/>
            <person name="Kuroiwa H."/>
            <person name="Tanaka K."/>
            <person name="Shimizu N."/>
            <person name="Sugano S."/>
            <person name="Sato N."/>
            <person name="Nozaki H."/>
            <person name="Ogasawara N."/>
            <person name="Kohara Y."/>
            <person name="Kuroiwa T."/>
        </authorList>
    </citation>
    <scope>NUCLEOTIDE SEQUENCE [LARGE SCALE GENOMIC DNA]</scope>
    <source>
        <strain evidence="6 7">10D</strain>
    </source>
</reference>
<evidence type="ECO:0000256" key="1">
    <source>
        <dbReference type="ARBA" id="ARBA00022490"/>
    </source>
</evidence>
<dbReference type="HAMAP" id="MF_00651">
    <property type="entry name" value="Nuclease_YqgF"/>
    <property type="match status" value="1"/>
</dbReference>
<evidence type="ECO:0000256" key="4">
    <source>
        <dbReference type="ARBA" id="ARBA00022801"/>
    </source>
</evidence>
<dbReference type="PANTHER" id="PTHR33317">
    <property type="entry name" value="POLYNUCLEOTIDYL TRANSFERASE, RIBONUCLEASE H-LIKE SUPERFAMILY PROTEIN"/>
    <property type="match status" value="1"/>
</dbReference>
<dbReference type="STRING" id="280699.M1VIN2"/>
<dbReference type="GO" id="GO:0004518">
    <property type="term" value="F:nuclease activity"/>
    <property type="evidence" value="ECO:0007669"/>
    <property type="project" value="UniProtKB-KW"/>
</dbReference>
<dbReference type="Gene3D" id="3.30.420.140">
    <property type="entry name" value="YqgF/RNase H-like domain"/>
    <property type="match status" value="1"/>
</dbReference>
<dbReference type="GO" id="GO:0000967">
    <property type="term" value="P:rRNA 5'-end processing"/>
    <property type="evidence" value="ECO:0007669"/>
    <property type="project" value="TreeGrafter"/>
</dbReference>
<sequence>MLQSMPRRMSYCFCFIPGAILLSAENIAQIGRRSLGIDYGFRRVGVAVSVGFAPRPLGCLPNAHRVATGPQNKVKIEGNRNRGQGRKSTVPDRLIEDVLDLALQEAVDQIVVGLPLHSDGLESDQSRETRVFAEKLAKATVLPVYLWDECFSTQEARAVLEANAIRSRRRIERQIDAESACVILREFYEYRGACAELVPGSTRKTNRVRGYGKGTLGEAPAS</sequence>
<keyword evidence="7" id="KW-1185">Reference proteome</keyword>
<gene>
    <name evidence="6" type="ORF">CYME_CMM143C</name>
</gene>
<dbReference type="InterPro" id="IPR012337">
    <property type="entry name" value="RNaseH-like_sf"/>
</dbReference>
<keyword evidence="1" id="KW-0963">Cytoplasm</keyword>
<dbReference type="EMBL" id="AP006495">
    <property type="protein sequence ID" value="BAM81003.1"/>
    <property type="molecule type" value="Genomic_DNA"/>
</dbReference>
<proteinExistence type="inferred from homology"/>
<protein>
    <recommendedName>
        <fullName evidence="5">YqgF/RNase H-like domain-containing protein</fullName>
    </recommendedName>
</protein>
<dbReference type="Proteomes" id="UP000007014">
    <property type="component" value="Chromosome 13"/>
</dbReference>
<dbReference type="SMART" id="SM00732">
    <property type="entry name" value="YqgFc"/>
    <property type="match status" value="1"/>
</dbReference>
<dbReference type="SUPFAM" id="SSF53098">
    <property type="entry name" value="Ribonuclease H-like"/>
    <property type="match status" value="1"/>
</dbReference>
<feature type="domain" description="YqgF/RNase H-like" evidence="5">
    <location>
        <begin position="32"/>
        <end position="156"/>
    </location>
</feature>
<dbReference type="RefSeq" id="XP_005537039.1">
    <property type="nucleotide sequence ID" value="XM_005536982.1"/>
</dbReference>
<evidence type="ECO:0000256" key="2">
    <source>
        <dbReference type="ARBA" id="ARBA00022517"/>
    </source>
</evidence>
<dbReference type="PANTHER" id="PTHR33317:SF4">
    <property type="entry name" value="POLYNUCLEOTIDYL TRANSFERASE, RIBONUCLEASE H-LIKE SUPERFAMILY PROTEIN"/>
    <property type="match status" value="1"/>
</dbReference>
<name>M1VIN2_CYAM1</name>
<keyword evidence="2" id="KW-0690">Ribosome biogenesis</keyword>
<dbReference type="InterPro" id="IPR005227">
    <property type="entry name" value="YqgF"/>
</dbReference>
<keyword evidence="3" id="KW-0540">Nuclease</keyword>
<dbReference type="AlphaFoldDB" id="M1VIN2"/>
<dbReference type="GO" id="GO:0016787">
    <property type="term" value="F:hydrolase activity"/>
    <property type="evidence" value="ECO:0007669"/>
    <property type="project" value="UniProtKB-KW"/>
</dbReference>
<dbReference type="InterPro" id="IPR037027">
    <property type="entry name" value="YqgF/RNaseH-like_dom_sf"/>
</dbReference>
<dbReference type="eggNOG" id="ENOG502SBMG">
    <property type="taxonomic scope" value="Eukaryota"/>
</dbReference>
<evidence type="ECO:0000256" key="3">
    <source>
        <dbReference type="ARBA" id="ARBA00022722"/>
    </source>
</evidence>
<reference evidence="6 7" key="2">
    <citation type="journal article" date="2007" name="BMC Biol.">
        <title>A 100%-complete sequence reveals unusually simple genomic features in the hot-spring red alga Cyanidioschyzon merolae.</title>
        <authorList>
            <person name="Nozaki H."/>
            <person name="Takano H."/>
            <person name="Misumi O."/>
            <person name="Terasawa K."/>
            <person name="Matsuzaki M."/>
            <person name="Maruyama S."/>
            <person name="Nishida K."/>
            <person name="Yagisawa F."/>
            <person name="Yoshida Y."/>
            <person name="Fujiwara T."/>
            <person name="Takio S."/>
            <person name="Tamura K."/>
            <person name="Chung S.J."/>
            <person name="Nakamura S."/>
            <person name="Kuroiwa H."/>
            <person name="Tanaka K."/>
            <person name="Sato N."/>
            <person name="Kuroiwa T."/>
        </authorList>
    </citation>
    <scope>NUCLEOTIDE SEQUENCE [LARGE SCALE GENOMIC DNA]</scope>
    <source>
        <strain evidence="6 7">10D</strain>
    </source>
</reference>